<dbReference type="InterPro" id="IPR046843">
    <property type="entry name" value="LonB_AAA-LID"/>
</dbReference>
<dbReference type="InterPro" id="IPR027065">
    <property type="entry name" value="Lon_Prtase"/>
</dbReference>
<evidence type="ECO:0000256" key="1">
    <source>
        <dbReference type="ARBA" id="ARBA00022670"/>
    </source>
</evidence>
<dbReference type="KEGG" id="dog:HP555_12490"/>
<feature type="domain" description="Lon-like helical" evidence="5">
    <location>
        <begin position="86"/>
        <end position="119"/>
    </location>
</feature>
<dbReference type="PANTHER" id="PTHR10046">
    <property type="entry name" value="ATP DEPENDENT LON PROTEASE FAMILY MEMBER"/>
    <property type="match status" value="1"/>
</dbReference>
<protein>
    <submittedName>
        <fullName evidence="6">AAA family ATPase</fullName>
    </submittedName>
</protein>
<feature type="domain" description="Lon proteolytic" evidence="2">
    <location>
        <begin position="650"/>
        <end position="725"/>
    </location>
</feature>
<dbReference type="InterPro" id="IPR027417">
    <property type="entry name" value="P-loop_NTPase"/>
</dbReference>
<dbReference type="GO" id="GO:0030163">
    <property type="term" value="P:protein catabolic process"/>
    <property type="evidence" value="ECO:0007669"/>
    <property type="project" value="InterPro"/>
</dbReference>
<dbReference type="Gene3D" id="3.40.50.300">
    <property type="entry name" value="P-loop containing nucleotide triphosphate hydrolases"/>
    <property type="match status" value="2"/>
</dbReference>
<reference evidence="6 7" key="1">
    <citation type="submission" date="2020-05" db="EMBL/GenBank/DDBJ databases">
        <title>Complete genome of Desulfobulbus oligotrophicus.</title>
        <authorList>
            <person name="Podar M."/>
        </authorList>
    </citation>
    <scope>NUCLEOTIDE SEQUENCE [LARGE SCALE GENOMIC DNA]</scope>
    <source>
        <strain evidence="6 7">Prop6</strain>
    </source>
</reference>
<dbReference type="InterPro" id="IPR041699">
    <property type="entry name" value="AAA_32"/>
</dbReference>
<dbReference type="InterPro" id="IPR020568">
    <property type="entry name" value="Ribosomal_Su5_D2-typ_SF"/>
</dbReference>
<gene>
    <name evidence="6" type="ORF">HP555_12490</name>
</gene>
<dbReference type="Pfam" id="PF13654">
    <property type="entry name" value="AAA_32"/>
    <property type="match status" value="1"/>
</dbReference>
<evidence type="ECO:0000259" key="3">
    <source>
        <dbReference type="Pfam" id="PF13654"/>
    </source>
</evidence>
<proteinExistence type="predicted"/>
<dbReference type="Gene3D" id="1.10.8.60">
    <property type="match status" value="1"/>
</dbReference>
<sequence>MNTLTASELCLVIDPAILGFSDTSELLNQMVPWIGQERAQTAAYFGLGMAQADYNLFVLGEVGSGRSSLLEEAMRSVAAGQPTPPDLCYLHNFEVPERPLALYLPAGWGRKFRLGMARLVKTLLTEIPRQLDGPDFTIEREQLVKAHKEQETLAFVELEAFGEARRFTMHRESGRIMFTLRDENGRALTDEEMLALPKERRLEIARAEQELLTGINQYFEKIRGMERVLDDALATLARRVIKPLLDRELQQTRSCFQQMGNDQEKLEAYLSRVMEDILAHLEVFRSSETEESSNETLLSVVSRYRVNLVVDNDGMQGAPVIVENNPQFRPLFGSIEYQSENDVLVTDFSRIRAGSLHSAHGGFLLLHLRDLLTDELVWEKLRRFLRNGLLQIEEPGVAFAPIAAVSLTPEAVKVTVKVVLIGSRRQYYELQEIDPEFSRRFRVKVDFADRFSADLGTYRASAVFVAQMCRDHGLPHFSAAAVALLLEQGHRAAEDRSRQSAVFAETGALVMESAACCRARSGRLVGVTDVEGALAARRERHNYPQQRLHEAIVDGEVLITVEGSQVGQLNGLTVVDLGDHSFGYPVRVTARTYAGEDGLVSIEREVEMSGPIHDKGMLILHNYLSSLFVRNTPLALSASIVFEQEYHGVEGDSASCAELYTVLSSLSGLPLKQGVAVTGALNQYGEVLPVGGINEKIEGFFNICAASGLTGDQGVVIPHRNRLHLMLDRQVVEAVAQGRFHIYTILEVTEGLELLTGVPAGQADKNGLYPPGSILGLAQTTLQNFRRACQAVDVKPAPRLR</sequence>
<evidence type="ECO:0000313" key="6">
    <source>
        <dbReference type="EMBL" id="QQG66628.1"/>
    </source>
</evidence>
<dbReference type="RefSeq" id="WP_199262912.1">
    <property type="nucleotide sequence ID" value="NZ_CP054140.1"/>
</dbReference>
<dbReference type="GO" id="GO:0006508">
    <property type="term" value="P:proteolysis"/>
    <property type="evidence" value="ECO:0007669"/>
    <property type="project" value="UniProtKB-KW"/>
</dbReference>
<dbReference type="InterPro" id="IPR046844">
    <property type="entry name" value="Lon-like_helical"/>
</dbReference>
<dbReference type="GO" id="GO:0004252">
    <property type="term" value="F:serine-type endopeptidase activity"/>
    <property type="evidence" value="ECO:0007669"/>
    <property type="project" value="InterPro"/>
</dbReference>
<dbReference type="Pfam" id="PF05362">
    <property type="entry name" value="Lon_C"/>
    <property type="match status" value="1"/>
</dbReference>
<dbReference type="Pfam" id="PF20437">
    <property type="entry name" value="LonC_helical"/>
    <property type="match status" value="1"/>
</dbReference>
<dbReference type="InterPro" id="IPR008269">
    <property type="entry name" value="Lon_proteolytic"/>
</dbReference>
<dbReference type="Gene3D" id="3.30.230.10">
    <property type="match status" value="1"/>
</dbReference>
<organism evidence="6 7">
    <name type="scientific">Desulfobulbus oligotrophicus</name>
    <dbReference type="NCBI Taxonomy" id="1909699"/>
    <lineage>
        <taxon>Bacteria</taxon>
        <taxon>Pseudomonadati</taxon>
        <taxon>Thermodesulfobacteriota</taxon>
        <taxon>Desulfobulbia</taxon>
        <taxon>Desulfobulbales</taxon>
        <taxon>Desulfobulbaceae</taxon>
        <taxon>Desulfobulbus</taxon>
    </lineage>
</organism>
<evidence type="ECO:0000259" key="5">
    <source>
        <dbReference type="Pfam" id="PF20437"/>
    </source>
</evidence>
<dbReference type="EMBL" id="CP054140">
    <property type="protein sequence ID" value="QQG66628.1"/>
    <property type="molecule type" value="Genomic_DNA"/>
</dbReference>
<dbReference type="GO" id="GO:0005524">
    <property type="term" value="F:ATP binding"/>
    <property type="evidence" value="ECO:0007669"/>
    <property type="project" value="InterPro"/>
</dbReference>
<keyword evidence="7" id="KW-1185">Reference proteome</keyword>
<dbReference type="SUPFAM" id="SSF54211">
    <property type="entry name" value="Ribosomal protein S5 domain 2-like"/>
    <property type="match status" value="1"/>
</dbReference>
<evidence type="ECO:0000259" key="4">
    <source>
        <dbReference type="Pfam" id="PF20436"/>
    </source>
</evidence>
<feature type="domain" description="Lon protease AAA" evidence="3">
    <location>
        <begin position="316"/>
        <end position="448"/>
    </location>
</feature>
<keyword evidence="1" id="KW-0378">Hydrolase</keyword>
<evidence type="ECO:0000259" key="2">
    <source>
        <dbReference type="Pfam" id="PF05362"/>
    </source>
</evidence>
<accession>A0A7T5VEX1</accession>
<dbReference type="Pfam" id="PF20436">
    <property type="entry name" value="LonB_AAA-LID"/>
    <property type="match status" value="1"/>
</dbReference>
<dbReference type="Proteomes" id="UP000596092">
    <property type="component" value="Chromosome"/>
</dbReference>
<dbReference type="GO" id="GO:0004176">
    <property type="term" value="F:ATP-dependent peptidase activity"/>
    <property type="evidence" value="ECO:0007669"/>
    <property type="project" value="InterPro"/>
</dbReference>
<name>A0A7T5VEX1_9BACT</name>
<keyword evidence="1" id="KW-0645">Protease</keyword>
<dbReference type="InterPro" id="IPR014721">
    <property type="entry name" value="Ribsml_uS5_D2-typ_fold_subgr"/>
</dbReference>
<dbReference type="AlphaFoldDB" id="A0A7T5VEX1"/>
<dbReference type="PRINTS" id="PR00830">
    <property type="entry name" value="ENDOLAPTASE"/>
</dbReference>
<feature type="domain" description="LonB AAA+ ATPase LID" evidence="4">
    <location>
        <begin position="476"/>
        <end position="540"/>
    </location>
</feature>
<evidence type="ECO:0000313" key="7">
    <source>
        <dbReference type="Proteomes" id="UP000596092"/>
    </source>
</evidence>